<evidence type="ECO:0000313" key="2">
    <source>
        <dbReference type="EMBL" id="THG24323.1"/>
    </source>
</evidence>
<evidence type="ECO:0000313" key="3">
    <source>
        <dbReference type="Proteomes" id="UP000306798"/>
    </source>
</evidence>
<keyword evidence="1" id="KW-1133">Transmembrane helix</keyword>
<name>A0A4S4F3Y7_9BIFI</name>
<comment type="caution">
    <text evidence="2">The sequence shown here is derived from an EMBL/GenBank/DDBJ whole genome shotgun (WGS) entry which is preliminary data.</text>
</comment>
<dbReference type="InterPro" id="IPR008964">
    <property type="entry name" value="Invasin/intimin_cell_adhesion"/>
</dbReference>
<dbReference type="AlphaFoldDB" id="A0A4S4F3Y7"/>
<keyword evidence="1" id="KW-0812">Transmembrane</keyword>
<dbReference type="SUPFAM" id="SSF49373">
    <property type="entry name" value="Invasin/intimin cell-adhesion fragments"/>
    <property type="match status" value="1"/>
</dbReference>
<accession>A0A4S4F3Y7</accession>
<feature type="transmembrane region" description="Helical" evidence="1">
    <location>
        <begin position="12"/>
        <end position="31"/>
    </location>
</feature>
<gene>
    <name evidence="2" type="ORF">E5991_08555</name>
</gene>
<proteinExistence type="predicted"/>
<evidence type="ECO:0000256" key="1">
    <source>
        <dbReference type="SAM" id="Phobius"/>
    </source>
</evidence>
<sequence>MVKEKTGRVLGYALFIMSVVCVLAIVGLCLAQREDSRTFVVTALVVNSSGDPMRNCFVSFTPKSSRRTDAMARYTGVDGKVTQALPADTWEAQTVCSVDPEGVMPYPGGKTREATAVVDVTGDTAVRLVV</sequence>
<protein>
    <submittedName>
        <fullName evidence="2">Uncharacterized protein</fullName>
    </submittedName>
</protein>
<dbReference type="Proteomes" id="UP000306798">
    <property type="component" value="Unassembled WGS sequence"/>
</dbReference>
<keyword evidence="1" id="KW-0472">Membrane</keyword>
<dbReference type="RefSeq" id="WP_129894922.1">
    <property type="nucleotide sequence ID" value="NZ_CP071805.1"/>
</dbReference>
<dbReference type="EMBL" id="SSTF01000030">
    <property type="protein sequence ID" value="THG24323.1"/>
    <property type="molecule type" value="Genomic_DNA"/>
</dbReference>
<organism evidence="2 3">
    <name type="scientific">Bifidobacterium pseudolongum</name>
    <dbReference type="NCBI Taxonomy" id="1694"/>
    <lineage>
        <taxon>Bacteria</taxon>
        <taxon>Bacillati</taxon>
        <taxon>Actinomycetota</taxon>
        <taxon>Actinomycetes</taxon>
        <taxon>Bifidobacteriales</taxon>
        <taxon>Bifidobacteriaceae</taxon>
        <taxon>Bifidobacterium</taxon>
    </lineage>
</organism>
<reference evidence="2 3" key="1">
    <citation type="submission" date="2019-04" db="EMBL/GenBank/DDBJ databases">
        <title>Microbes associate with the intestines of laboratory mice.</title>
        <authorList>
            <person name="Navarre W."/>
            <person name="Wong E."/>
            <person name="Huang K.C."/>
            <person name="Tropini C."/>
            <person name="Ng K."/>
            <person name="Yu B."/>
        </authorList>
    </citation>
    <scope>NUCLEOTIDE SEQUENCE [LARGE SCALE GENOMIC DNA]</scope>
    <source>
        <strain evidence="2 3">NM87_A27A</strain>
    </source>
</reference>